<dbReference type="GO" id="GO:0019323">
    <property type="term" value="P:pentose catabolic process"/>
    <property type="evidence" value="ECO:0007669"/>
    <property type="project" value="TreeGrafter"/>
</dbReference>
<feature type="domain" description="Class II aldolase/adducin N-terminal" evidence="3">
    <location>
        <begin position="5"/>
        <end position="184"/>
    </location>
</feature>
<dbReference type="PANTHER" id="PTHR22789:SF0">
    <property type="entry name" value="3-OXO-TETRONATE 4-PHOSPHATE DECARBOXYLASE-RELATED"/>
    <property type="match status" value="1"/>
</dbReference>
<dbReference type="SMART" id="SM01007">
    <property type="entry name" value="Aldolase_II"/>
    <property type="match status" value="1"/>
</dbReference>
<dbReference type="GO" id="GO:0005829">
    <property type="term" value="C:cytosol"/>
    <property type="evidence" value="ECO:0007669"/>
    <property type="project" value="TreeGrafter"/>
</dbReference>
<evidence type="ECO:0000256" key="2">
    <source>
        <dbReference type="ARBA" id="ARBA00023239"/>
    </source>
</evidence>
<evidence type="ECO:0000256" key="1">
    <source>
        <dbReference type="ARBA" id="ARBA00022723"/>
    </source>
</evidence>
<dbReference type="UniPathway" id="UPA00071"/>
<protein>
    <submittedName>
        <fullName evidence="4">Ribulose-5-phosphate 4-epimerase/Fuculose-1-phosphate aldolase AraD</fullName>
    </submittedName>
</protein>
<dbReference type="RefSeq" id="WP_086637463.1">
    <property type="nucleotide sequence ID" value="NZ_MRZU01000004.1"/>
</dbReference>
<sequence length="191" mass="21206">MNKVGDIVKIVKCMGNNSFFPGYSGNISVYEDPLLLISSSGTDLKNITTSDFVFLECRLDSFQLKQRGGGLVPSSETPLHIKTYEKTGPGCILHSHPDYSVVLSEKIDEIEFRSEGALELIGNKIEVLPEFDAGSLELAEKVSDYLKKNEVALVRNHGLFVKTDSLERAVSLTETVERDARQYYLELVIDG</sequence>
<gene>
    <name evidence="4" type="ORF">AMET1_1073</name>
</gene>
<dbReference type="EMBL" id="MRZU01000004">
    <property type="protein sequence ID" value="OUJ18169.1"/>
    <property type="molecule type" value="Genomic_DNA"/>
</dbReference>
<dbReference type="AlphaFoldDB" id="A0A1Y3G9T5"/>
<keyword evidence="5" id="KW-1185">Reference proteome</keyword>
<keyword evidence="1" id="KW-0479">Metal-binding</keyword>
<name>A0A1Y3G9T5_9EURY</name>
<dbReference type="Pfam" id="PF00596">
    <property type="entry name" value="Aldolase_II"/>
    <property type="match status" value="1"/>
</dbReference>
<keyword evidence="2" id="KW-0456">Lyase</keyword>
<evidence type="ECO:0000313" key="5">
    <source>
        <dbReference type="Proteomes" id="UP000195137"/>
    </source>
</evidence>
<dbReference type="PANTHER" id="PTHR22789">
    <property type="entry name" value="FUCULOSE PHOSPHATE ALDOLASE"/>
    <property type="match status" value="1"/>
</dbReference>
<organism evidence="4 5">
    <name type="scientific">Methanonatronarchaeum thermophilum</name>
    <dbReference type="NCBI Taxonomy" id="1927129"/>
    <lineage>
        <taxon>Archaea</taxon>
        <taxon>Methanobacteriati</taxon>
        <taxon>Methanobacteriota</taxon>
        <taxon>Methanonatronarchaeia</taxon>
        <taxon>Methanonatronarchaeales</taxon>
        <taxon>Methanonatronarchaeaceae</taxon>
        <taxon>Methanonatronarchaeum</taxon>
    </lineage>
</organism>
<dbReference type="InterPro" id="IPR001303">
    <property type="entry name" value="Aldolase_II/adducin_N"/>
</dbReference>
<reference evidence="4 5" key="1">
    <citation type="submission" date="2016-12" db="EMBL/GenBank/DDBJ databases">
        <title>Discovery of methanogenic haloarchaea.</title>
        <authorList>
            <person name="Sorokin D.Y."/>
            <person name="Makarova K.S."/>
            <person name="Abbas B."/>
            <person name="Ferrer M."/>
            <person name="Golyshin P.N."/>
        </authorList>
    </citation>
    <scope>NUCLEOTIDE SEQUENCE [LARGE SCALE GENOMIC DNA]</scope>
    <source>
        <strain evidence="4">AMET1</strain>
    </source>
</reference>
<proteinExistence type="predicted"/>
<comment type="caution">
    <text evidence="4">The sequence shown here is derived from an EMBL/GenBank/DDBJ whole genome shotgun (WGS) entry which is preliminary data.</text>
</comment>
<accession>A0A1Y3G9T5</accession>
<dbReference type="SUPFAM" id="SSF53639">
    <property type="entry name" value="AraD/HMP-PK domain-like"/>
    <property type="match status" value="1"/>
</dbReference>
<dbReference type="OrthoDB" id="18709at2157"/>
<dbReference type="GO" id="GO:0046872">
    <property type="term" value="F:metal ion binding"/>
    <property type="evidence" value="ECO:0007669"/>
    <property type="project" value="UniProtKB-KW"/>
</dbReference>
<dbReference type="Proteomes" id="UP000195137">
    <property type="component" value="Unassembled WGS sequence"/>
</dbReference>
<dbReference type="InterPro" id="IPR036409">
    <property type="entry name" value="Aldolase_II/adducin_N_sf"/>
</dbReference>
<dbReference type="GO" id="GO:0016832">
    <property type="term" value="F:aldehyde-lyase activity"/>
    <property type="evidence" value="ECO:0007669"/>
    <property type="project" value="TreeGrafter"/>
</dbReference>
<dbReference type="InterPro" id="IPR050197">
    <property type="entry name" value="Aldolase_class_II_sugar_metab"/>
</dbReference>
<evidence type="ECO:0000259" key="3">
    <source>
        <dbReference type="SMART" id="SM01007"/>
    </source>
</evidence>
<evidence type="ECO:0000313" key="4">
    <source>
        <dbReference type="EMBL" id="OUJ18169.1"/>
    </source>
</evidence>
<dbReference type="Gene3D" id="3.40.225.10">
    <property type="entry name" value="Class II aldolase/adducin N-terminal domain"/>
    <property type="match status" value="1"/>
</dbReference>